<comment type="caution">
    <text evidence="8">The sequence shown here is derived from an EMBL/GenBank/DDBJ whole genome shotgun (WGS) entry which is preliminary data.</text>
</comment>
<dbReference type="InterPro" id="IPR008927">
    <property type="entry name" value="6-PGluconate_DH-like_C_sf"/>
</dbReference>
<keyword evidence="4" id="KW-0641">Proline biosynthesis</keyword>
<dbReference type="Pfam" id="PF03807">
    <property type="entry name" value="F420_oxidored"/>
    <property type="match status" value="1"/>
</dbReference>
<dbReference type="InterPro" id="IPR028939">
    <property type="entry name" value="P5C_Rdtase_cat_N"/>
</dbReference>
<evidence type="ECO:0000259" key="6">
    <source>
        <dbReference type="Pfam" id="PF03807"/>
    </source>
</evidence>
<dbReference type="Gene3D" id="1.10.3730.10">
    <property type="entry name" value="ProC C-terminal domain-like"/>
    <property type="match status" value="1"/>
</dbReference>
<dbReference type="Pfam" id="PF14748">
    <property type="entry name" value="P5CR_dimer"/>
    <property type="match status" value="1"/>
</dbReference>
<dbReference type="PIRSF" id="PIRSF000193">
    <property type="entry name" value="Pyrrol-5-carb_rd"/>
    <property type="match status" value="1"/>
</dbReference>
<dbReference type="Gene3D" id="3.40.50.720">
    <property type="entry name" value="NAD(P)-binding Rossmann-like Domain"/>
    <property type="match status" value="1"/>
</dbReference>
<evidence type="ECO:0000256" key="4">
    <source>
        <dbReference type="HAMAP-Rule" id="MF_01925"/>
    </source>
</evidence>
<evidence type="ECO:0000313" key="8">
    <source>
        <dbReference type="EMBL" id="MCB6182998.1"/>
    </source>
</evidence>
<evidence type="ECO:0000313" key="9">
    <source>
        <dbReference type="Proteomes" id="UP001165395"/>
    </source>
</evidence>
<dbReference type="InterPro" id="IPR000304">
    <property type="entry name" value="Pyrroline-COOH_reductase"/>
</dbReference>
<name>A0ABS8D4S9_9NEIS</name>
<dbReference type="GO" id="GO:0004735">
    <property type="term" value="F:pyrroline-5-carboxylate reductase activity"/>
    <property type="evidence" value="ECO:0007669"/>
    <property type="project" value="UniProtKB-EC"/>
</dbReference>
<organism evidence="8 9">
    <name type="scientific">Leeia speluncae</name>
    <dbReference type="NCBI Taxonomy" id="2884804"/>
    <lineage>
        <taxon>Bacteria</taxon>
        <taxon>Pseudomonadati</taxon>
        <taxon>Pseudomonadota</taxon>
        <taxon>Betaproteobacteria</taxon>
        <taxon>Neisseriales</taxon>
        <taxon>Leeiaceae</taxon>
        <taxon>Leeia</taxon>
    </lineage>
</organism>
<keyword evidence="4" id="KW-0028">Amino-acid biosynthesis</keyword>
<dbReference type="PANTHER" id="PTHR11645:SF0">
    <property type="entry name" value="PYRROLINE-5-CARBOXYLATE REDUCTASE 3"/>
    <property type="match status" value="1"/>
</dbReference>
<comment type="subcellular location">
    <subcellularLocation>
        <location evidence="4">Cytoplasm</location>
    </subcellularLocation>
</comment>
<dbReference type="PANTHER" id="PTHR11645">
    <property type="entry name" value="PYRROLINE-5-CARBOXYLATE REDUCTASE"/>
    <property type="match status" value="1"/>
</dbReference>
<dbReference type="SUPFAM" id="SSF51735">
    <property type="entry name" value="NAD(P)-binding Rossmann-fold domains"/>
    <property type="match status" value="1"/>
</dbReference>
<comment type="catalytic activity">
    <reaction evidence="4">
        <text>L-proline + NADP(+) = (S)-1-pyrroline-5-carboxylate + NADPH + 2 H(+)</text>
        <dbReference type="Rhea" id="RHEA:14109"/>
        <dbReference type="ChEBI" id="CHEBI:15378"/>
        <dbReference type="ChEBI" id="CHEBI:17388"/>
        <dbReference type="ChEBI" id="CHEBI:57783"/>
        <dbReference type="ChEBI" id="CHEBI:58349"/>
        <dbReference type="ChEBI" id="CHEBI:60039"/>
        <dbReference type="EC" id="1.5.1.2"/>
    </reaction>
</comment>
<evidence type="ECO:0000256" key="5">
    <source>
        <dbReference type="NCBIfam" id="TIGR00112"/>
    </source>
</evidence>
<reference evidence="8" key="1">
    <citation type="submission" date="2021-10" db="EMBL/GenBank/DDBJ databases">
        <title>The complete genome sequence of Leeia sp. TBRC 13508.</title>
        <authorList>
            <person name="Charoenyingcharoen P."/>
            <person name="Yukphan P."/>
        </authorList>
    </citation>
    <scope>NUCLEOTIDE SEQUENCE</scope>
    <source>
        <strain evidence="8">TBRC 13508</strain>
    </source>
</reference>
<gene>
    <name evidence="4 8" type="primary">proC</name>
    <name evidence="8" type="ORF">LIN78_05480</name>
</gene>
<dbReference type="InterPro" id="IPR036291">
    <property type="entry name" value="NAD(P)-bd_dom_sf"/>
</dbReference>
<proteinExistence type="inferred from homology"/>
<comment type="function">
    <text evidence="4">Catalyzes the reduction of 1-pyrroline-5-carboxylate (PCA) to L-proline.</text>
</comment>
<sequence>MRITFIGGGNMAGAIIAGLATLGRSDLSIHVVDRNPEKCERMKAEYGITYSNLLCEADVASDIVVLAIKPQQLKALATQLSPWIQQQLIVSVAAGIRTDSLATWLGNYNRIVRVMPNTPSQVLQGMSGLFATDSVSSDEKNVVDTLFAAVGKTVWVNSEEGIDKITAISGSGPAYVFYMVEALASAARELGFDADMADVLAAQTFKGAIALLDASGEAPATLRANVTSKKGTTEQGILSLTEDNLAAIVTKAARRAEARAIELGNELAAAE</sequence>
<dbReference type="InterPro" id="IPR029036">
    <property type="entry name" value="P5CR_dimer"/>
</dbReference>
<dbReference type="SUPFAM" id="SSF48179">
    <property type="entry name" value="6-phosphogluconate dehydrogenase C-terminal domain-like"/>
    <property type="match status" value="1"/>
</dbReference>
<dbReference type="EMBL" id="JAJBZT010000002">
    <property type="protein sequence ID" value="MCB6182998.1"/>
    <property type="molecule type" value="Genomic_DNA"/>
</dbReference>
<feature type="domain" description="Pyrroline-5-carboxylate reductase catalytic N-terminal" evidence="6">
    <location>
        <begin position="2"/>
        <end position="95"/>
    </location>
</feature>
<keyword evidence="3 4" id="KW-0560">Oxidoreductase</keyword>
<accession>A0ABS8D4S9</accession>
<dbReference type="HAMAP" id="MF_01925">
    <property type="entry name" value="P5C_reductase"/>
    <property type="match status" value="1"/>
</dbReference>
<dbReference type="NCBIfam" id="TIGR00112">
    <property type="entry name" value="proC"/>
    <property type="match status" value="1"/>
</dbReference>
<keyword evidence="9" id="KW-1185">Reference proteome</keyword>
<protein>
    <recommendedName>
        <fullName evidence="4 5">Pyrroline-5-carboxylate reductase</fullName>
        <shortName evidence="4">P5C reductase</shortName>
        <shortName evidence="4">P5CR</shortName>
        <ecNumber evidence="4 5">1.5.1.2</ecNumber>
    </recommendedName>
    <alternativeName>
        <fullName evidence="4">PCA reductase</fullName>
    </alternativeName>
</protein>
<comment type="catalytic activity">
    <reaction evidence="4">
        <text>L-proline + NAD(+) = (S)-1-pyrroline-5-carboxylate + NADH + 2 H(+)</text>
        <dbReference type="Rhea" id="RHEA:14105"/>
        <dbReference type="ChEBI" id="CHEBI:15378"/>
        <dbReference type="ChEBI" id="CHEBI:17388"/>
        <dbReference type="ChEBI" id="CHEBI:57540"/>
        <dbReference type="ChEBI" id="CHEBI:57945"/>
        <dbReference type="ChEBI" id="CHEBI:60039"/>
        <dbReference type="EC" id="1.5.1.2"/>
    </reaction>
</comment>
<evidence type="ECO:0000256" key="1">
    <source>
        <dbReference type="ARBA" id="ARBA00005525"/>
    </source>
</evidence>
<feature type="domain" description="Pyrroline-5-carboxylate reductase dimerisation" evidence="7">
    <location>
        <begin position="159"/>
        <end position="263"/>
    </location>
</feature>
<dbReference type="Proteomes" id="UP001165395">
    <property type="component" value="Unassembled WGS sequence"/>
</dbReference>
<keyword evidence="2 4" id="KW-0521">NADP</keyword>
<evidence type="ECO:0000259" key="7">
    <source>
        <dbReference type="Pfam" id="PF14748"/>
    </source>
</evidence>
<dbReference type="EC" id="1.5.1.2" evidence="4 5"/>
<evidence type="ECO:0000256" key="3">
    <source>
        <dbReference type="ARBA" id="ARBA00023002"/>
    </source>
</evidence>
<comment type="pathway">
    <text evidence="4">Amino-acid biosynthesis; L-proline biosynthesis; L-proline from L-glutamate 5-semialdehyde: step 1/1.</text>
</comment>
<evidence type="ECO:0000256" key="2">
    <source>
        <dbReference type="ARBA" id="ARBA00022857"/>
    </source>
</evidence>
<comment type="similarity">
    <text evidence="1 4">Belongs to the pyrroline-5-carboxylate reductase family.</text>
</comment>
<keyword evidence="4" id="KW-0963">Cytoplasm</keyword>
<dbReference type="RefSeq" id="WP_227179315.1">
    <property type="nucleotide sequence ID" value="NZ_JAJBZT010000002.1"/>
</dbReference>